<sequence length="107" mass="11614">MRNSADDQRQARAAEELQRALTGLGIPSDIHEGHGLALRDYGHAWDISPGVGGGYIALRRGGLSADAQPSGVSVVRCGGDLGELRRHLQEETRLERRARIPTRPIHS</sequence>
<dbReference type="RefSeq" id="WP_185050110.1">
    <property type="nucleotide sequence ID" value="NZ_BAABIX010000010.1"/>
</dbReference>
<protein>
    <submittedName>
        <fullName evidence="1">Uncharacterized protein</fullName>
    </submittedName>
</protein>
<keyword evidence="2" id="KW-1185">Reference proteome</keyword>
<reference evidence="1 2" key="1">
    <citation type="submission" date="2020-08" db="EMBL/GenBank/DDBJ databases">
        <title>Genomic Encyclopedia of Type Strains, Phase IV (KMG-IV): sequencing the most valuable type-strain genomes for metagenomic binning, comparative biology and taxonomic classification.</title>
        <authorList>
            <person name="Goeker M."/>
        </authorList>
    </citation>
    <scope>NUCLEOTIDE SEQUENCE [LARGE SCALE GENOMIC DNA]</scope>
    <source>
        <strain evidence="1 2">DSM 45615</strain>
    </source>
</reference>
<accession>A0A840P3S9</accession>
<gene>
    <name evidence="1" type="ORF">HNP84_002887</name>
</gene>
<dbReference type="EMBL" id="JACHGN010000005">
    <property type="protein sequence ID" value="MBB5133166.1"/>
    <property type="molecule type" value="Genomic_DNA"/>
</dbReference>
<dbReference type="Proteomes" id="UP000578449">
    <property type="component" value="Unassembled WGS sequence"/>
</dbReference>
<organism evidence="1 2">
    <name type="scientific">Thermocatellispora tengchongensis</name>
    <dbReference type="NCBI Taxonomy" id="1073253"/>
    <lineage>
        <taxon>Bacteria</taxon>
        <taxon>Bacillati</taxon>
        <taxon>Actinomycetota</taxon>
        <taxon>Actinomycetes</taxon>
        <taxon>Streptosporangiales</taxon>
        <taxon>Streptosporangiaceae</taxon>
        <taxon>Thermocatellispora</taxon>
    </lineage>
</organism>
<proteinExistence type="predicted"/>
<evidence type="ECO:0000313" key="2">
    <source>
        <dbReference type="Proteomes" id="UP000578449"/>
    </source>
</evidence>
<name>A0A840P3S9_9ACTN</name>
<comment type="caution">
    <text evidence="1">The sequence shown here is derived from an EMBL/GenBank/DDBJ whole genome shotgun (WGS) entry which is preliminary data.</text>
</comment>
<evidence type="ECO:0000313" key="1">
    <source>
        <dbReference type="EMBL" id="MBB5133166.1"/>
    </source>
</evidence>
<dbReference type="AlphaFoldDB" id="A0A840P3S9"/>